<dbReference type="Proteomes" id="UP000785679">
    <property type="component" value="Unassembled WGS sequence"/>
</dbReference>
<evidence type="ECO:0000313" key="2">
    <source>
        <dbReference type="EMBL" id="TNV73138.1"/>
    </source>
</evidence>
<comment type="caution">
    <text evidence="2">The sequence shown here is derived from an EMBL/GenBank/DDBJ whole genome shotgun (WGS) entry which is preliminary data.</text>
</comment>
<name>A0A8J8NE51_HALGN</name>
<feature type="transmembrane region" description="Helical" evidence="1">
    <location>
        <begin position="42"/>
        <end position="67"/>
    </location>
</feature>
<proteinExistence type="predicted"/>
<evidence type="ECO:0000256" key="1">
    <source>
        <dbReference type="SAM" id="Phobius"/>
    </source>
</evidence>
<keyword evidence="1" id="KW-1133">Transmembrane helix</keyword>
<organism evidence="2 3">
    <name type="scientific">Halteria grandinella</name>
    <dbReference type="NCBI Taxonomy" id="5974"/>
    <lineage>
        <taxon>Eukaryota</taxon>
        <taxon>Sar</taxon>
        <taxon>Alveolata</taxon>
        <taxon>Ciliophora</taxon>
        <taxon>Intramacronucleata</taxon>
        <taxon>Spirotrichea</taxon>
        <taxon>Stichotrichia</taxon>
        <taxon>Sporadotrichida</taxon>
        <taxon>Halteriidae</taxon>
        <taxon>Halteria</taxon>
    </lineage>
</organism>
<keyword evidence="1" id="KW-0812">Transmembrane</keyword>
<feature type="transmembrane region" description="Helical" evidence="1">
    <location>
        <begin position="79"/>
        <end position="103"/>
    </location>
</feature>
<evidence type="ECO:0000313" key="3">
    <source>
        <dbReference type="Proteomes" id="UP000785679"/>
    </source>
</evidence>
<keyword evidence="1" id="KW-0472">Membrane</keyword>
<dbReference type="EMBL" id="RRYP01019752">
    <property type="protein sequence ID" value="TNV73138.1"/>
    <property type="molecule type" value="Genomic_DNA"/>
</dbReference>
<sequence length="110" mass="12980">MDLKLCLCYLVLSQWLLRTHYSNVQHYVKPEQRRVHLDLVRILILLPFILSVLHRALPFAGLSILPWYNFHQFQVYLQLRMICVIILHQVSLSSFFGLLSVLFGSLSRLD</sequence>
<reference evidence="2" key="1">
    <citation type="submission" date="2019-06" db="EMBL/GenBank/DDBJ databases">
        <authorList>
            <person name="Zheng W."/>
        </authorList>
    </citation>
    <scope>NUCLEOTIDE SEQUENCE</scope>
    <source>
        <strain evidence="2">QDHG01</strain>
    </source>
</reference>
<accession>A0A8J8NE51</accession>
<gene>
    <name evidence="2" type="ORF">FGO68_gene17760</name>
</gene>
<keyword evidence="3" id="KW-1185">Reference proteome</keyword>
<dbReference type="AlphaFoldDB" id="A0A8J8NE51"/>
<protein>
    <submittedName>
        <fullName evidence="2">Uncharacterized protein</fullName>
    </submittedName>
</protein>